<dbReference type="EMBL" id="JARBHB010000009">
    <property type="protein sequence ID" value="KAJ8875660.1"/>
    <property type="molecule type" value="Genomic_DNA"/>
</dbReference>
<accession>A0ABQ9GUF8</accession>
<keyword evidence="3" id="KW-1185">Reference proteome</keyword>
<evidence type="ECO:0000256" key="1">
    <source>
        <dbReference type="SAM" id="MobiDB-lite"/>
    </source>
</evidence>
<gene>
    <name evidence="2" type="ORF">PR048_023557</name>
</gene>
<feature type="region of interest" description="Disordered" evidence="1">
    <location>
        <begin position="668"/>
        <end position="749"/>
    </location>
</feature>
<organism evidence="2 3">
    <name type="scientific">Dryococelus australis</name>
    <dbReference type="NCBI Taxonomy" id="614101"/>
    <lineage>
        <taxon>Eukaryota</taxon>
        <taxon>Metazoa</taxon>
        <taxon>Ecdysozoa</taxon>
        <taxon>Arthropoda</taxon>
        <taxon>Hexapoda</taxon>
        <taxon>Insecta</taxon>
        <taxon>Pterygota</taxon>
        <taxon>Neoptera</taxon>
        <taxon>Polyneoptera</taxon>
        <taxon>Phasmatodea</taxon>
        <taxon>Verophasmatodea</taxon>
        <taxon>Anareolatae</taxon>
        <taxon>Phasmatidae</taxon>
        <taxon>Eurycanthinae</taxon>
        <taxon>Dryococelus</taxon>
    </lineage>
</organism>
<proteinExistence type="predicted"/>
<protein>
    <submittedName>
        <fullName evidence="2">Uncharacterized protein</fullName>
    </submittedName>
</protein>
<dbReference type="Proteomes" id="UP001159363">
    <property type="component" value="Chromosome 8"/>
</dbReference>
<name>A0ABQ9GUF8_9NEOP</name>
<sequence length="749" mass="83658">MKLGIHYGTLYSYERFRDRPRNIKTLPTEVFAAIFIDRVPEGHYAKQHIGAVPSSRFRLLLPTISMGVDATTLLWKHKVPLVTYPLGLHSSWQSLQLRMLRKAFGVPHSLMVSTQISGGETAPVLSSTNSAIIDDYRGEDSTSRRPDQTVPVCRLSGQLSAAGRCPHWCTSILYGATVAERLDYSPPTKAIRVESPAGIVPDDAVDRRVFSGISRFPALSFQRCSILTSIILIGSQDPDVKSPSRGKFHGRARAIREDETRELGGARTARLDHEEVELTEEGLLGCGLLYLDLRAVAPRQTRLPSHSPWTRPCVPCSAVHASPTRVWKTRQRGEARRGITAINNVAQDTLRASSGVGEVSCAARRQTEAVPLRGRLPHLLHTGQADPATISGLSFRGTRHRTFDSPAPLAFYFRIEDQPYLVLPTYKRNGLARRVFRCRRTHSLIGCPRLLETDLTSDWQTRAVQDKLLTNCQTVLITRWSSSQRGSTGNGVISIWMNVRARSAPIITRLDMEVRCRPGTPSNLTHWDTSHKQTGVDWRTAFSDISLPVTPSWWRVLHELMAVSLMCTLKYLAPIRTITGILSITKRKYHRFDFTIVANVQAFWLYREQPLIAVAAIEARKGWPSPEITRERGATTSWPHFHTITARPPPRSLGPRLQCVVVHVEEGGGRSMRAPTPPQSCGDHQSPRRPAERQSLPQLGRARISLASPSPTLRRVTPESHAPTSTPPQARHDTTLRTKQPMKCKINLT</sequence>
<comment type="caution">
    <text evidence="2">The sequence shown here is derived from an EMBL/GenBank/DDBJ whole genome shotgun (WGS) entry which is preliminary data.</text>
</comment>
<evidence type="ECO:0000313" key="2">
    <source>
        <dbReference type="EMBL" id="KAJ8875660.1"/>
    </source>
</evidence>
<reference evidence="2 3" key="1">
    <citation type="submission" date="2023-02" db="EMBL/GenBank/DDBJ databases">
        <title>LHISI_Scaffold_Assembly.</title>
        <authorList>
            <person name="Stuart O.P."/>
            <person name="Cleave R."/>
            <person name="Magrath M.J.L."/>
            <person name="Mikheyev A.S."/>
        </authorList>
    </citation>
    <scope>NUCLEOTIDE SEQUENCE [LARGE SCALE GENOMIC DNA]</scope>
    <source>
        <strain evidence="2">Daus_M_001</strain>
        <tissue evidence="2">Leg muscle</tissue>
    </source>
</reference>
<evidence type="ECO:0000313" key="3">
    <source>
        <dbReference type="Proteomes" id="UP001159363"/>
    </source>
</evidence>